<dbReference type="Pfam" id="PF22468">
    <property type="entry name" value="ACT_9"/>
    <property type="match status" value="1"/>
</dbReference>
<evidence type="ECO:0000256" key="7">
    <source>
        <dbReference type="ARBA" id="ARBA00022679"/>
    </source>
</evidence>
<dbReference type="NCBIfam" id="TIGR00657">
    <property type="entry name" value="asp_kinases"/>
    <property type="match status" value="1"/>
</dbReference>
<dbReference type="PRINTS" id="PR00474">
    <property type="entry name" value="GLU5KINASE"/>
</dbReference>
<evidence type="ECO:0000256" key="12">
    <source>
        <dbReference type="ARBA" id="ARBA00022915"/>
    </source>
</evidence>
<comment type="pathway">
    <text evidence="2 18">Amino-acid biosynthesis; L-lysine biosynthesis via DAP pathway; (S)-tetrahydrodipicolinate from L-aspartate: step 1/4.</text>
</comment>
<evidence type="ECO:0000256" key="18">
    <source>
        <dbReference type="RuleBase" id="RU004249"/>
    </source>
</evidence>
<dbReference type="AlphaFoldDB" id="A0A1N7NMY2"/>
<dbReference type="CDD" id="cd04913">
    <property type="entry name" value="ACT_AKii-LysC-BS-like_1"/>
    <property type="match status" value="1"/>
</dbReference>
<dbReference type="InterPro" id="IPR001057">
    <property type="entry name" value="Glu/AcGlu_kinase"/>
</dbReference>
<dbReference type="InterPro" id="IPR001048">
    <property type="entry name" value="Asp/Glu/Uridylate_kinase"/>
</dbReference>
<dbReference type="Gene3D" id="3.30.2130.10">
    <property type="entry name" value="VC0802-like"/>
    <property type="match status" value="1"/>
</dbReference>
<dbReference type="SUPFAM" id="SSF53633">
    <property type="entry name" value="Carbamate kinase-like"/>
    <property type="match status" value="1"/>
</dbReference>
<dbReference type="InterPro" id="IPR005260">
    <property type="entry name" value="Asp_kin_monofn"/>
</dbReference>
<keyword evidence="11 16" id="KW-0067">ATP-binding</keyword>
<dbReference type="InterPro" id="IPR036393">
    <property type="entry name" value="AceGlu_kinase-like_sf"/>
</dbReference>
<sequence length="414" mass="43627">MEKVLVVQKYGGTSVGSTERIRAVADRVARTKAQGHDVVVVVSAMGHTTDELVDLAAAIVDRPDPREMDQLLATGEQVSAALLAMRLHALGIPAKSLTGWQAGITTEPVHGNARVSKIDTSALRALLADGVVPVVTGFQGIAEGEVTTLGRGGSDTSAVALAAALGADVCEIYTDVEGVYTTDPRVVKAAEKLDVISYDEMLELANLGAQVLHPRAVENAKHFGVKLVVRSSFTERDGTQVVAENQLEGRRVVTGIAFERQVARVAVVGVPVEEHALAAIFSALADRGVNVDVIVQSVVDAQAVDVSFTVNEADLEKAEQVVAELQPQIGFKRIEKESPLAKVSIVGAGMISNPGVAAQMFVALRDAQVPIHMVSTSEIKVSCVIPADLVEAAVQALHRAFIEAEAVTPLTHAR</sequence>
<dbReference type="CDD" id="cd04923">
    <property type="entry name" value="ACT_AK-LysC-DapG-like_2"/>
    <property type="match status" value="1"/>
</dbReference>
<evidence type="ECO:0000256" key="2">
    <source>
        <dbReference type="ARBA" id="ARBA00004766"/>
    </source>
</evidence>
<feature type="binding site" evidence="16">
    <location>
        <position position="180"/>
    </location>
    <ligand>
        <name>ATP</name>
        <dbReference type="ChEBI" id="CHEBI:30616"/>
    </ligand>
</feature>
<dbReference type="CDD" id="cd04261">
    <property type="entry name" value="AAK_AKii-LysC-BS"/>
    <property type="match status" value="1"/>
</dbReference>
<dbReference type="GO" id="GO:0009088">
    <property type="term" value="P:threonine biosynthetic process"/>
    <property type="evidence" value="ECO:0007669"/>
    <property type="project" value="UniProtKB-UniPathway"/>
</dbReference>
<dbReference type="GO" id="GO:0005829">
    <property type="term" value="C:cytosol"/>
    <property type="evidence" value="ECO:0007669"/>
    <property type="project" value="TreeGrafter"/>
</dbReference>
<comment type="catalytic activity">
    <reaction evidence="14 17">
        <text>L-aspartate + ATP = 4-phospho-L-aspartate + ADP</text>
        <dbReference type="Rhea" id="RHEA:23776"/>
        <dbReference type="ChEBI" id="CHEBI:29991"/>
        <dbReference type="ChEBI" id="CHEBI:30616"/>
        <dbReference type="ChEBI" id="CHEBI:57535"/>
        <dbReference type="ChEBI" id="CHEBI:456216"/>
        <dbReference type="EC" id="2.7.2.4"/>
    </reaction>
</comment>
<evidence type="ECO:0000259" key="19">
    <source>
        <dbReference type="PROSITE" id="PS51671"/>
    </source>
</evidence>
<evidence type="ECO:0000256" key="1">
    <source>
        <dbReference type="ARBA" id="ARBA00003121"/>
    </source>
</evidence>
<dbReference type="UniPathway" id="UPA00050">
    <property type="reaction ID" value="UER00461"/>
</dbReference>
<evidence type="ECO:0000256" key="16">
    <source>
        <dbReference type="PIRSR" id="PIRSR000726-1"/>
    </source>
</evidence>
<keyword evidence="8" id="KW-0677">Repeat</keyword>
<evidence type="ECO:0000313" key="20">
    <source>
        <dbReference type="EMBL" id="SIS99637.1"/>
    </source>
</evidence>
<dbReference type="GO" id="GO:0019877">
    <property type="term" value="P:diaminopimelate biosynthetic process"/>
    <property type="evidence" value="ECO:0007669"/>
    <property type="project" value="UniProtKB-KW"/>
</dbReference>
<dbReference type="PROSITE" id="PS00324">
    <property type="entry name" value="ASPARTOKINASE"/>
    <property type="match status" value="1"/>
</dbReference>
<dbReference type="PANTHER" id="PTHR21499">
    <property type="entry name" value="ASPARTATE KINASE"/>
    <property type="match status" value="1"/>
</dbReference>
<dbReference type="GO" id="GO:0005524">
    <property type="term" value="F:ATP binding"/>
    <property type="evidence" value="ECO:0007669"/>
    <property type="project" value="UniProtKB-KW"/>
</dbReference>
<proteinExistence type="inferred from homology"/>
<dbReference type="InterPro" id="IPR054352">
    <property type="entry name" value="ACT_Aspartokinase"/>
</dbReference>
<dbReference type="GO" id="GO:0009090">
    <property type="term" value="P:homoserine biosynthetic process"/>
    <property type="evidence" value="ECO:0007669"/>
    <property type="project" value="TreeGrafter"/>
</dbReference>
<dbReference type="FunFam" id="3.30.2130.10:FF:000001">
    <property type="entry name" value="Bifunctional aspartokinase/homoserine dehydrogenase"/>
    <property type="match status" value="1"/>
</dbReference>
<reference evidence="21" key="1">
    <citation type="submission" date="2017-01" db="EMBL/GenBank/DDBJ databases">
        <authorList>
            <person name="Varghese N."/>
            <person name="Submissions S."/>
        </authorList>
    </citation>
    <scope>NUCLEOTIDE SEQUENCE [LARGE SCALE GENOMIC DNA]</scope>
    <source>
        <strain evidence="21">DSM 16176</strain>
    </source>
</reference>
<dbReference type="EMBL" id="FTOO01000009">
    <property type="protein sequence ID" value="SIS99637.1"/>
    <property type="molecule type" value="Genomic_DNA"/>
</dbReference>
<comment type="subunit">
    <text evidence="15">Tetramer consisting of 2 isoforms Alpha (catalytic and regulation) and of a homodimer of 2 isoforms Beta (regulation).</text>
</comment>
<evidence type="ECO:0000256" key="14">
    <source>
        <dbReference type="ARBA" id="ARBA00047872"/>
    </source>
</evidence>
<evidence type="ECO:0000256" key="17">
    <source>
        <dbReference type="RuleBase" id="RU003448"/>
    </source>
</evidence>
<evidence type="ECO:0000313" key="21">
    <source>
        <dbReference type="Proteomes" id="UP000186156"/>
    </source>
</evidence>
<gene>
    <name evidence="20" type="ORF">SAMN05421799_10933</name>
</gene>
<dbReference type="Proteomes" id="UP000186156">
    <property type="component" value="Unassembled WGS sequence"/>
</dbReference>
<keyword evidence="13" id="KW-0457">Lysine biosynthesis</keyword>
<evidence type="ECO:0000256" key="9">
    <source>
        <dbReference type="ARBA" id="ARBA00022741"/>
    </source>
</evidence>
<dbReference type="Pfam" id="PF01842">
    <property type="entry name" value="ACT"/>
    <property type="match status" value="1"/>
</dbReference>
<feature type="binding site" evidence="16">
    <location>
        <position position="76"/>
    </location>
    <ligand>
        <name>substrate</name>
    </ligand>
</feature>
<dbReference type="Pfam" id="PF00696">
    <property type="entry name" value="AA_kinase"/>
    <property type="match status" value="1"/>
</dbReference>
<dbReference type="InterPro" id="IPR018042">
    <property type="entry name" value="Aspartate_kinase_CS"/>
</dbReference>
<evidence type="ECO:0000256" key="13">
    <source>
        <dbReference type="ARBA" id="ARBA00023154"/>
    </source>
</evidence>
<comment type="function">
    <text evidence="1">Catalyzes the phosphorylation of the beta-carboxyl group of aspartic acid with ATP to yield 4-phospho-L-aspartate, which is involved in the branched biosynthetic pathway leading to the biosynthesis of amino acids threonine, isoleucine and methionine.</text>
</comment>
<dbReference type="FunFam" id="3.40.1160.10:FF:000002">
    <property type="entry name" value="Aspartokinase"/>
    <property type="match status" value="1"/>
</dbReference>
<dbReference type="PANTHER" id="PTHR21499:SF3">
    <property type="entry name" value="ASPARTOKINASE"/>
    <property type="match status" value="1"/>
</dbReference>
<feature type="domain" description="ACT" evidence="19">
    <location>
        <begin position="265"/>
        <end position="339"/>
    </location>
</feature>
<dbReference type="GO" id="GO:0004072">
    <property type="term" value="F:aspartate kinase activity"/>
    <property type="evidence" value="ECO:0007669"/>
    <property type="project" value="UniProtKB-EC"/>
</dbReference>
<keyword evidence="21" id="KW-1185">Reference proteome</keyword>
<keyword evidence="12" id="KW-0220">Diaminopimelate biosynthesis</keyword>
<keyword evidence="9 16" id="KW-0547">Nucleotide-binding</keyword>
<evidence type="ECO:0000256" key="4">
    <source>
        <dbReference type="ARBA" id="ARBA00005139"/>
    </source>
</evidence>
<evidence type="ECO:0000256" key="10">
    <source>
        <dbReference type="ARBA" id="ARBA00022777"/>
    </source>
</evidence>
<keyword evidence="10 17" id="KW-0418">Kinase</keyword>
<comment type="pathway">
    <text evidence="3 18">Amino-acid biosynthesis; L-methionine biosynthesis via de novo pathway; L-homoserine from L-aspartate: step 1/3.</text>
</comment>
<evidence type="ECO:0000256" key="5">
    <source>
        <dbReference type="ARBA" id="ARBA00010122"/>
    </source>
</evidence>
<dbReference type="InterPro" id="IPR002912">
    <property type="entry name" value="ACT_dom"/>
</dbReference>
<dbReference type="NCBIfam" id="NF005155">
    <property type="entry name" value="PRK06635.1-4"/>
    <property type="match status" value="1"/>
</dbReference>
<dbReference type="InterPro" id="IPR045865">
    <property type="entry name" value="ACT-like_dom_sf"/>
</dbReference>
<dbReference type="GO" id="GO:0009089">
    <property type="term" value="P:lysine biosynthetic process via diaminopimelate"/>
    <property type="evidence" value="ECO:0007669"/>
    <property type="project" value="UniProtKB-UniPathway"/>
</dbReference>
<evidence type="ECO:0000256" key="3">
    <source>
        <dbReference type="ARBA" id="ARBA00004986"/>
    </source>
</evidence>
<dbReference type="PROSITE" id="PS51671">
    <property type="entry name" value="ACT"/>
    <property type="match status" value="1"/>
</dbReference>
<evidence type="ECO:0000256" key="11">
    <source>
        <dbReference type="ARBA" id="ARBA00022840"/>
    </source>
</evidence>
<dbReference type="PIRSF" id="PIRSF000726">
    <property type="entry name" value="Asp_kin"/>
    <property type="match status" value="1"/>
</dbReference>
<accession>A0A1N7NMY2</accession>
<dbReference type="InterPro" id="IPR001341">
    <property type="entry name" value="Asp_kinase"/>
</dbReference>
<dbReference type="STRING" id="252246.SAMN05421799_10933"/>
<evidence type="ECO:0000256" key="15">
    <source>
        <dbReference type="ARBA" id="ARBA00063835"/>
    </source>
</evidence>
<dbReference type="InterPro" id="IPR041740">
    <property type="entry name" value="AKii-LysC-BS"/>
</dbReference>
<dbReference type="EC" id="2.7.2.4" evidence="17"/>
<feature type="binding site" evidence="16">
    <location>
        <begin position="174"/>
        <end position="175"/>
    </location>
    <ligand>
        <name>ATP</name>
        <dbReference type="ChEBI" id="CHEBI:30616"/>
    </ligand>
</feature>
<dbReference type="NCBIfam" id="NF005154">
    <property type="entry name" value="PRK06635.1-2"/>
    <property type="match status" value="1"/>
</dbReference>
<dbReference type="Gene3D" id="3.40.1160.10">
    <property type="entry name" value="Acetylglutamate kinase-like"/>
    <property type="match status" value="1"/>
</dbReference>
<comment type="pathway">
    <text evidence="4 18">Amino-acid biosynthesis; L-threonine biosynthesis; L-threonine from L-aspartate: step 1/5.</text>
</comment>
<keyword evidence="6 18" id="KW-0028">Amino-acid biosynthesis</keyword>
<dbReference type="UniPathway" id="UPA00051">
    <property type="reaction ID" value="UER00462"/>
</dbReference>
<keyword evidence="7 17" id="KW-0808">Transferase</keyword>
<comment type="similarity">
    <text evidence="5 17">Belongs to the aspartokinase family.</text>
</comment>
<dbReference type="UniPathway" id="UPA00034">
    <property type="reaction ID" value="UER00015"/>
</dbReference>
<name>A0A1N7NMY2_9BACL</name>
<dbReference type="NCBIfam" id="TIGR00656">
    <property type="entry name" value="asp_kin_monofn"/>
    <property type="match status" value="1"/>
</dbReference>
<feature type="binding site" evidence="16">
    <location>
        <position position="49"/>
    </location>
    <ligand>
        <name>substrate</name>
    </ligand>
</feature>
<evidence type="ECO:0000256" key="6">
    <source>
        <dbReference type="ARBA" id="ARBA00022605"/>
    </source>
</evidence>
<feature type="binding site" evidence="16">
    <location>
        <position position="185"/>
    </location>
    <ligand>
        <name>ATP</name>
        <dbReference type="ChEBI" id="CHEBI:30616"/>
    </ligand>
</feature>
<feature type="binding site" evidence="16">
    <location>
        <begin position="9"/>
        <end position="12"/>
    </location>
    <ligand>
        <name>ATP</name>
        <dbReference type="ChEBI" id="CHEBI:30616"/>
    </ligand>
</feature>
<protein>
    <recommendedName>
        <fullName evidence="17">Aspartokinase</fullName>
        <ecNumber evidence="17">2.7.2.4</ecNumber>
    </recommendedName>
</protein>
<evidence type="ECO:0000256" key="8">
    <source>
        <dbReference type="ARBA" id="ARBA00022737"/>
    </source>
</evidence>
<organism evidence="20 21">
    <name type="scientific">Alicyclobacillus vulcanalis</name>
    <dbReference type="NCBI Taxonomy" id="252246"/>
    <lineage>
        <taxon>Bacteria</taxon>
        <taxon>Bacillati</taxon>
        <taxon>Bacillota</taxon>
        <taxon>Bacilli</taxon>
        <taxon>Bacillales</taxon>
        <taxon>Alicyclobacillaceae</taxon>
        <taxon>Alicyclobacillus</taxon>
    </lineage>
</organism>
<dbReference type="SUPFAM" id="SSF55021">
    <property type="entry name" value="ACT-like"/>
    <property type="match status" value="2"/>
</dbReference>